<proteinExistence type="predicted"/>
<protein>
    <submittedName>
        <fullName evidence="1">Uncharacterized protein</fullName>
    </submittedName>
</protein>
<gene>
    <name evidence="1" type="ORF">K0O23_03910</name>
</gene>
<organism evidence="1 2">
    <name type="scientific">Pontibacter aydingkolensis</name>
    <dbReference type="NCBI Taxonomy" id="1911536"/>
    <lineage>
        <taxon>Bacteria</taxon>
        <taxon>Pseudomonadati</taxon>
        <taxon>Bacteroidota</taxon>
        <taxon>Cytophagia</taxon>
        <taxon>Cytophagales</taxon>
        <taxon>Hymenobacteraceae</taxon>
        <taxon>Pontibacter</taxon>
    </lineage>
</organism>
<comment type="caution">
    <text evidence="1">The sequence shown here is derived from an EMBL/GenBank/DDBJ whole genome shotgun (WGS) entry which is preliminary data.</text>
</comment>
<accession>A0ABS7CQX3</accession>
<dbReference type="EMBL" id="JAHYXK010000002">
    <property type="protein sequence ID" value="MBW7466200.1"/>
    <property type="molecule type" value="Genomic_DNA"/>
</dbReference>
<keyword evidence="2" id="KW-1185">Reference proteome</keyword>
<evidence type="ECO:0000313" key="1">
    <source>
        <dbReference type="EMBL" id="MBW7466200.1"/>
    </source>
</evidence>
<dbReference type="RefSeq" id="WP_219876079.1">
    <property type="nucleotide sequence ID" value="NZ_JAHYXK010000002.1"/>
</dbReference>
<evidence type="ECO:0000313" key="2">
    <source>
        <dbReference type="Proteomes" id="UP000813018"/>
    </source>
</evidence>
<dbReference type="Proteomes" id="UP000813018">
    <property type="component" value="Unassembled WGS sequence"/>
</dbReference>
<sequence>MKNTQELAGTFTLTVTDNNGKEYNTIIKKGSIEERKKIHLTIGTDDYFPLAEQFIKNNLVSGDNLFADEEALYAATTRLMEVVTFNAAKLVDTPEGINAAFSIEATDTNGNTLLAHFEKPSVQVKKKLFTMLTKGVDNPFTLGEVMVLECFLEGDELNNDAEVLASAAMILSSYIESYNIVIKKN</sequence>
<name>A0ABS7CQX3_9BACT</name>
<reference evidence="1 2" key="1">
    <citation type="journal article" date="2016" name="Int. J. Syst. Evol. Microbiol.">
        <title>Pontibacter aydingkolensis sp. nov., isolated from soil of a salt lake.</title>
        <authorList>
            <person name="Osman G."/>
            <person name="Zhang T."/>
            <person name="Lou K."/>
            <person name="Gao Y."/>
            <person name="Chang W."/>
            <person name="Lin Q."/>
            <person name="Yang H.M."/>
            <person name="Huo X.D."/>
            <person name="Wang N."/>
        </authorList>
    </citation>
    <scope>NUCLEOTIDE SEQUENCE [LARGE SCALE GENOMIC DNA]</scope>
    <source>
        <strain evidence="1 2">KACC 19255</strain>
    </source>
</reference>